<dbReference type="Pfam" id="PF00005">
    <property type="entry name" value="ABC_tran"/>
    <property type="match status" value="1"/>
</dbReference>
<accession>A0A370GZ63</accession>
<feature type="domain" description="ABC transporter" evidence="6">
    <location>
        <begin position="3"/>
        <end position="239"/>
    </location>
</feature>
<evidence type="ECO:0000259" key="6">
    <source>
        <dbReference type="PROSITE" id="PS50893"/>
    </source>
</evidence>
<keyword evidence="1" id="KW-0813">Transport</keyword>
<name>A0A370GZ63_9COXI</name>
<proteinExistence type="predicted"/>
<dbReference type="Gene3D" id="3.40.50.300">
    <property type="entry name" value="P-loop containing nucleotide triphosphate hydrolases"/>
    <property type="match status" value="1"/>
</dbReference>
<dbReference type="PANTHER" id="PTHR42794">
    <property type="entry name" value="HEMIN IMPORT ATP-BINDING PROTEIN HMUV"/>
    <property type="match status" value="1"/>
</dbReference>
<dbReference type="InterPro" id="IPR027417">
    <property type="entry name" value="P-loop_NTPase"/>
</dbReference>
<keyword evidence="2" id="KW-0547">Nucleotide-binding</keyword>
<evidence type="ECO:0000256" key="2">
    <source>
        <dbReference type="ARBA" id="ARBA00022741"/>
    </source>
</evidence>
<dbReference type="OrthoDB" id="5292475at2"/>
<evidence type="ECO:0000256" key="5">
    <source>
        <dbReference type="ARBA" id="ARBA00037066"/>
    </source>
</evidence>
<comment type="function">
    <text evidence="5">Part of the ABC transporter complex HmuTUV involved in hemin import. Responsible for energy coupling to the transport system.</text>
</comment>
<keyword evidence="8" id="KW-1185">Reference proteome</keyword>
<dbReference type="PANTHER" id="PTHR42794:SF1">
    <property type="entry name" value="HEMIN IMPORT ATP-BINDING PROTEIN HMUV"/>
    <property type="match status" value="1"/>
</dbReference>
<dbReference type="PROSITE" id="PS00211">
    <property type="entry name" value="ABC_TRANSPORTER_1"/>
    <property type="match status" value="1"/>
</dbReference>
<dbReference type="SUPFAM" id="SSF52540">
    <property type="entry name" value="P-loop containing nucleoside triphosphate hydrolases"/>
    <property type="match status" value="1"/>
</dbReference>
<dbReference type="CDD" id="cd03214">
    <property type="entry name" value="ABC_Iron-Siderophores_B12_Hemin"/>
    <property type="match status" value="1"/>
</dbReference>
<reference evidence="7 8" key="1">
    <citation type="submission" date="2018-07" db="EMBL/GenBank/DDBJ databases">
        <title>Genomic Encyclopedia of Type Strains, Phase IV (KMG-IV): sequencing the most valuable type-strain genomes for metagenomic binning, comparative biology and taxonomic classification.</title>
        <authorList>
            <person name="Goeker M."/>
        </authorList>
    </citation>
    <scope>NUCLEOTIDE SEQUENCE [LARGE SCALE GENOMIC DNA]</scope>
    <source>
        <strain evidence="7 8">DSM 16500</strain>
    </source>
</reference>
<dbReference type="Proteomes" id="UP000254720">
    <property type="component" value="Unassembled WGS sequence"/>
</dbReference>
<organism evidence="7 8">
    <name type="scientific">Aquicella lusitana</name>
    <dbReference type="NCBI Taxonomy" id="254246"/>
    <lineage>
        <taxon>Bacteria</taxon>
        <taxon>Pseudomonadati</taxon>
        <taxon>Pseudomonadota</taxon>
        <taxon>Gammaproteobacteria</taxon>
        <taxon>Legionellales</taxon>
        <taxon>Coxiellaceae</taxon>
        <taxon>Aquicella</taxon>
    </lineage>
</organism>
<protein>
    <submittedName>
        <fullName evidence="7">Iron complex transport system ATP-binding protein</fullName>
    </submittedName>
</protein>
<evidence type="ECO:0000313" key="8">
    <source>
        <dbReference type="Proteomes" id="UP000254720"/>
    </source>
</evidence>
<comment type="caution">
    <text evidence="7">The sequence shown here is derived from an EMBL/GenBank/DDBJ whole genome shotgun (WGS) entry which is preliminary data.</text>
</comment>
<sequence length="255" mass="29205">MKLKASALTITLGGKMLCRHLDIEIQTGEIWGILGPNGSGKTTLLHTLAGLNRSKIDHIWLNGNNLRNLPPRVLAQHIAILFQDTHVFFPQTVWEYCLTARFPHLPYFKKESKEDSEIVKHALEKMDLLSHRDMLLNRLSGGEKRRLAIAAVLAQTPFIYILDEPTNHLDIRHQLNVLRHFRSLVETQPTAVIMSLHDLNLAQQFCNRLLLLFENGDTLQGSPEDIMTTANLTRLYQTPIRNIAHSDKRSWWIVD</sequence>
<evidence type="ECO:0000256" key="3">
    <source>
        <dbReference type="ARBA" id="ARBA00022840"/>
    </source>
</evidence>
<gene>
    <name evidence="7" type="ORF">C8D86_10213</name>
</gene>
<dbReference type="EMBL" id="QQAX01000002">
    <property type="protein sequence ID" value="RDI48586.1"/>
    <property type="molecule type" value="Genomic_DNA"/>
</dbReference>
<dbReference type="InterPro" id="IPR003439">
    <property type="entry name" value="ABC_transporter-like_ATP-bd"/>
</dbReference>
<dbReference type="InterPro" id="IPR017871">
    <property type="entry name" value="ABC_transporter-like_CS"/>
</dbReference>
<keyword evidence="3 7" id="KW-0067">ATP-binding</keyword>
<evidence type="ECO:0000256" key="1">
    <source>
        <dbReference type="ARBA" id="ARBA00022448"/>
    </source>
</evidence>
<dbReference type="InterPro" id="IPR003593">
    <property type="entry name" value="AAA+_ATPase"/>
</dbReference>
<dbReference type="AlphaFoldDB" id="A0A370GZ63"/>
<dbReference type="SMART" id="SM00382">
    <property type="entry name" value="AAA"/>
    <property type="match status" value="1"/>
</dbReference>
<evidence type="ECO:0000313" key="7">
    <source>
        <dbReference type="EMBL" id="RDI48586.1"/>
    </source>
</evidence>
<dbReference type="PROSITE" id="PS50893">
    <property type="entry name" value="ABC_TRANSPORTER_2"/>
    <property type="match status" value="1"/>
</dbReference>
<dbReference type="RefSeq" id="WP_114833395.1">
    <property type="nucleotide sequence ID" value="NZ_LR699114.1"/>
</dbReference>
<dbReference type="GO" id="GO:0016887">
    <property type="term" value="F:ATP hydrolysis activity"/>
    <property type="evidence" value="ECO:0007669"/>
    <property type="project" value="InterPro"/>
</dbReference>
<dbReference type="GO" id="GO:0005524">
    <property type="term" value="F:ATP binding"/>
    <property type="evidence" value="ECO:0007669"/>
    <property type="project" value="UniProtKB-KW"/>
</dbReference>
<keyword evidence="4" id="KW-1278">Translocase</keyword>
<evidence type="ECO:0000256" key="4">
    <source>
        <dbReference type="ARBA" id="ARBA00022967"/>
    </source>
</evidence>